<evidence type="ECO:0000313" key="6">
    <source>
        <dbReference type="EMBL" id="XCB35295.1"/>
    </source>
</evidence>
<dbReference type="PIRSF" id="PIRSF006181">
    <property type="entry name" value="EbsC_YbaK"/>
    <property type="match status" value="1"/>
</dbReference>
<proteinExistence type="inferred from homology"/>
<reference evidence="6" key="2">
    <citation type="journal article" date="2024" name="Environ. Microbiol.">
        <title>Genome analysis and description of Tunturibacter gen. nov. expands the diversity of Terriglobia in tundra soils.</title>
        <authorList>
            <person name="Messyasz A."/>
            <person name="Mannisto M.K."/>
            <person name="Kerkhof L.J."/>
            <person name="Haggblom M.M."/>
        </authorList>
    </citation>
    <scope>NUCLEOTIDE SEQUENCE</scope>
    <source>
        <strain evidence="6">X5P6</strain>
    </source>
</reference>
<dbReference type="AlphaFoldDB" id="A0AAU7ZWE1"/>
<keyword evidence="2 4" id="KW-0648">Protein biosynthesis</keyword>
<evidence type="ECO:0000256" key="3">
    <source>
        <dbReference type="ARBA" id="ARBA00023239"/>
    </source>
</evidence>
<feature type="domain" description="YbaK/aminoacyl-tRNA synthetase-associated" evidence="5">
    <location>
        <begin position="35"/>
        <end position="150"/>
    </location>
</feature>
<dbReference type="SUPFAM" id="SSF55826">
    <property type="entry name" value="YbaK/ProRS associated domain"/>
    <property type="match status" value="1"/>
</dbReference>
<gene>
    <name evidence="6" type="primary">ybaK</name>
    <name evidence="6" type="ORF">RBB77_10475</name>
</gene>
<dbReference type="InterPro" id="IPR004369">
    <property type="entry name" value="Prolyl-tRNA_editing_YbaK/EbsC"/>
</dbReference>
<dbReference type="InterPro" id="IPR007214">
    <property type="entry name" value="YbaK/aa-tRNA-synth-assoc-dom"/>
</dbReference>
<keyword evidence="3 4" id="KW-0456">Lyase</keyword>
<accession>A0AAU7ZWE1</accession>
<comment type="similarity">
    <text evidence="1 4">Belongs to the prolyl-tRNA editing family. YbaK/EbsC subfamily.</text>
</comment>
<dbReference type="NCBIfam" id="TIGR00011">
    <property type="entry name" value="YbaK_EbsC"/>
    <property type="match status" value="1"/>
</dbReference>
<dbReference type="Pfam" id="PF04073">
    <property type="entry name" value="tRNA_edit"/>
    <property type="match status" value="1"/>
</dbReference>
<dbReference type="RefSeq" id="WP_353067203.1">
    <property type="nucleotide sequence ID" value="NZ_CP132942.1"/>
</dbReference>
<dbReference type="EC" id="4.2.-.-" evidence="4"/>
<evidence type="ECO:0000259" key="5">
    <source>
        <dbReference type="Pfam" id="PF04073"/>
    </source>
</evidence>
<dbReference type="GO" id="GO:0016829">
    <property type="term" value="F:lyase activity"/>
    <property type="evidence" value="ECO:0007669"/>
    <property type="project" value="UniProtKB-KW"/>
</dbReference>
<evidence type="ECO:0000256" key="2">
    <source>
        <dbReference type="ARBA" id="ARBA00022917"/>
    </source>
</evidence>
<dbReference type="PANTHER" id="PTHR30411:SF0">
    <property type="entry name" value="CYS-TRNA(PRO)_CYS-TRNA(CYS) DEACYLASE YBAK"/>
    <property type="match status" value="1"/>
</dbReference>
<organism evidence="6">
    <name type="scientific">Tunturiibacter psychrotolerans</name>
    <dbReference type="NCBI Taxonomy" id="3069686"/>
    <lineage>
        <taxon>Bacteria</taxon>
        <taxon>Pseudomonadati</taxon>
        <taxon>Acidobacteriota</taxon>
        <taxon>Terriglobia</taxon>
        <taxon>Terriglobales</taxon>
        <taxon>Acidobacteriaceae</taxon>
        <taxon>Tunturiibacter</taxon>
    </lineage>
</organism>
<dbReference type="GO" id="GO:0002161">
    <property type="term" value="F:aminoacyl-tRNA deacylase activity"/>
    <property type="evidence" value="ECO:0007669"/>
    <property type="project" value="InterPro"/>
</dbReference>
<dbReference type="Gene3D" id="3.90.960.10">
    <property type="entry name" value="YbaK/aminoacyl-tRNA synthetase-associated domain"/>
    <property type="match status" value="1"/>
</dbReference>
<dbReference type="GO" id="GO:0006412">
    <property type="term" value="P:translation"/>
    <property type="evidence" value="ECO:0007669"/>
    <property type="project" value="UniProtKB-KW"/>
</dbReference>
<protein>
    <recommendedName>
        <fullName evidence="4">Cys-tRNA(Pro)/Cys-tRNA(Cys) deacylase</fullName>
        <ecNumber evidence="4">4.2.-.-</ecNumber>
    </recommendedName>
</protein>
<dbReference type="EMBL" id="CP132942">
    <property type="protein sequence ID" value="XCB35295.1"/>
    <property type="molecule type" value="Genomic_DNA"/>
</dbReference>
<reference evidence="6" key="1">
    <citation type="submission" date="2023-08" db="EMBL/GenBank/DDBJ databases">
        <authorList>
            <person name="Messyasz A."/>
            <person name="Mannisto M.K."/>
            <person name="Kerkhof L.J."/>
            <person name="Haggblom M."/>
        </authorList>
    </citation>
    <scope>NUCLEOTIDE SEQUENCE</scope>
    <source>
        <strain evidence="6">X5P6</strain>
    </source>
</reference>
<dbReference type="InterPro" id="IPR036754">
    <property type="entry name" value="YbaK/aa-tRNA-synt-asso_dom_sf"/>
</dbReference>
<name>A0AAU7ZWE1_9BACT</name>
<evidence type="ECO:0000256" key="1">
    <source>
        <dbReference type="ARBA" id="ARBA00009798"/>
    </source>
</evidence>
<evidence type="ECO:0000256" key="4">
    <source>
        <dbReference type="PIRNR" id="PIRNR006181"/>
    </source>
</evidence>
<dbReference type="CDD" id="cd00002">
    <property type="entry name" value="YbaK_deacylase"/>
    <property type="match status" value="1"/>
</dbReference>
<dbReference type="PANTHER" id="PTHR30411">
    <property type="entry name" value="CYTOPLASMIC PROTEIN"/>
    <property type="match status" value="1"/>
</dbReference>
<dbReference type="KEGG" id="tpsc:RBB77_10475"/>
<sequence>MKPPAAAKTNAARLLDTLGIPYELRTYEVDPEDLTAISVARKIGLPPEQVFKTLLAHTNTGEHVFAIIPGDAELDLKKLAQAAKAKKTELASLKEVEPLTGYIRGGVTVMGAKKTFPAYADETIELFDQISVSAGQRGLQLLLAPSDYIRAADATLADLTKDIAKA</sequence>